<name>A0A285UZG5_9ACTN</name>
<feature type="binding site" evidence="4">
    <location>
        <position position="65"/>
    </location>
    <ligand>
        <name>substrate</name>
    </ligand>
</feature>
<dbReference type="EC" id="6.3.3.2" evidence="5"/>
<dbReference type="GO" id="GO:0035999">
    <property type="term" value="P:tetrahydrofolate interconversion"/>
    <property type="evidence" value="ECO:0007669"/>
    <property type="project" value="TreeGrafter"/>
</dbReference>
<dbReference type="InterPro" id="IPR024185">
    <property type="entry name" value="FTHF_cligase-like_sf"/>
</dbReference>
<comment type="similarity">
    <text evidence="1 5">Belongs to the 5-formyltetrahydrofolate cyclo-ligase family.</text>
</comment>
<gene>
    <name evidence="6" type="ORF">SAMN05660748_0686</name>
</gene>
<dbReference type="SUPFAM" id="SSF100950">
    <property type="entry name" value="NagB/RpiA/CoA transferase-like"/>
    <property type="match status" value="1"/>
</dbReference>
<keyword evidence="3 4" id="KW-0067">ATP-binding</keyword>
<dbReference type="EMBL" id="OBQI01000001">
    <property type="protein sequence ID" value="SOC47210.1"/>
    <property type="molecule type" value="Genomic_DNA"/>
</dbReference>
<dbReference type="NCBIfam" id="TIGR02727">
    <property type="entry name" value="MTHFS_bact"/>
    <property type="match status" value="1"/>
</dbReference>
<comment type="cofactor">
    <cofactor evidence="5">
        <name>Mg(2+)</name>
        <dbReference type="ChEBI" id="CHEBI:18420"/>
    </cofactor>
</comment>
<dbReference type="GO" id="GO:0046872">
    <property type="term" value="F:metal ion binding"/>
    <property type="evidence" value="ECO:0007669"/>
    <property type="project" value="UniProtKB-KW"/>
</dbReference>
<keyword evidence="2 4" id="KW-0547">Nucleotide-binding</keyword>
<dbReference type="GO" id="GO:0009396">
    <property type="term" value="P:folic acid-containing compound biosynthetic process"/>
    <property type="evidence" value="ECO:0007669"/>
    <property type="project" value="TreeGrafter"/>
</dbReference>
<keyword evidence="7" id="KW-1185">Reference proteome</keyword>
<sequence length="210" mass="20997">MAPGGDLVGGDPVAAKAALRARHLAARLARPPAARAEAAAAVAAALLGGLGGAGTVAAHVPDETEPGHGRLPAALAGSGARVLLPVVPAQGRELAWAVADGRLVPGRFGLLEPAGPRLGPETIGTAEVVVVPALAVSRDGVRLGRGGGYYDRALAHARPDAVVVAVVFDDELLDAVPGEAHDHRVTAVVTPSGGWEIIGTPHLPHGMELP</sequence>
<keyword evidence="5" id="KW-0479">Metal-binding</keyword>
<dbReference type="InterPro" id="IPR037171">
    <property type="entry name" value="NagB/RpiA_transferase-like"/>
</dbReference>
<dbReference type="Proteomes" id="UP000219435">
    <property type="component" value="Unassembled WGS sequence"/>
</dbReference>
<dbReference type="InterPro" id="IPR002698">
    <property type="entry name" value="FTHF_cligase"/>
</dbReference>
<comment type="catalytic activity">
    <reaction evidence="5">
        <text>(6S)-5-formyl-5,6,7,8-tetrahydrofolate + ATP = (6R)-5,10-methenyltetrahydrofolate + ADP + phosphate</text>
        <dbReference type="Rhea" id="RHEA:10488"/>
        <dbReference type="ChEBI" id="CHEBI:30616"/>
        <dbReference type="ChEBI" id="CHEBI:43474"/>
        <dbReference type="ChEBI" id="CHEBI:57455"/>
        <dbReference type="ChEBI" id="CHEBI:57457"/>
        <dbReference type="ChEBI" id="CHEBI:456216"/>
        <dbReference type="EC" id="6.3.3.2"/>
    </reaction>
</comment>
<feature type="binding site" evidence="4">
    <location>
        <begin position="16"/>
        <end position="20"/>
    </location>
    <ligand>
        <name>ATP</name>
        <dbReference type="ChEBI" id="CHEBI:30616"/>
    </ligand>
</feature>
<dbReference type="Pfam" id="PF01812">
    <property type="entry name" value="5-FTHF_cyc-lig"/>
    <property type="match status" value="1"/>
</dbReference>
<evidence type="ECO:0000256" key="4">
    <source>
        <dbReference type="PIRSR" id="PIRSR006806-1"/>
    </source>
</evidence>
<dbReference type="GO" id="GO:0005524">
    <property type="term" value="F:ATP binding"/>
    <property type="evidence" value="ECO:0007669"/>
    <property type="project" value="UniProtKB-KW"/>
</dbReference>
<dbReference type="GO" id="GO:0030272">
    <property type="term" value="F:5-formyltetrahydrofolate cyclo-ligase activity"/>
    <property type="evidence" value="ECO:0007669"/>
    <property type="project" value="UniProtKB-EC"/>
</dbReference>
<feature type="binding site" evidence="4">
    <location>
        <begin position="142"/>
        <end position="150"/>
    </location>
    <ligand>
        <name>ATP</name>
        <dbReference type="ChEBI" id="CHEBI:30616"/>
    </ligand>
</feature>
<dbReference type="RefSeq" id="WP_097193576.1">
    <property type="nucleotide sequence ID" value="NZ_OBQI01000001.1"/>
</dbReference>
<dbReference type="AlphaFoldDB" id="A0A285UZG5"/>
<evidence type="ECO:0000256" key="3">
    <source>
        <dbReference type="ARBA" id="ARBA00022840"/>
    </source>
</evidence>
<evidence type="ECO:0000256" key="2">
    <source>
        <dbReference type="ARBA" id="ARBA00022741"/>
    </source>
</evidence>
<evidence type="ECO:0000256" key="5">
    <source>
        <dbReference type="RuleBase" id="RU361279"/>
    </source>
</evidence>
<feature type="binding site" evidence="4">
    <location>
        <position position="60"/>
    </location>
    <ligand>
        <name>substrate</name>
    </ligand>
</feature>
<reference evidence="7" key="1">
    <citation type="submission" date="2017-08" db="EMBL/GenBank/DDBJ databases">
        <authorList>
            <person name="Varghese N."/>
            <person name="Submissions S."/>
        </authorList>
    </citation>
    <scope>NUCLEOTIDE SEQUENCE [LARGE SCALE GENOMIC DNA]</scope>
    <source>
        <strain evidence="7">DSM 4725</strain>
    </source>
</reference>
<dbReference type="PANTHER" id="PTHR23407">
    <property type="entry name" value="ATPASE INHIBITOR/5-FORMYLTETRAHYDROFOLATE CYCLO-LIGASE"/>
    <property type="match status" value="1"/>
</dbReference>
<organism evidence="6 7">
    <name type="scientific">Blastococcus aggregatus</name>
    <dbReference type="NCBI Taxonomy" id="38502"/>
    <lineage>
        <taxon>Bacteria</taxon>
        <taxon>Bacillati</taxon>
        <taxon>Actinomycetota</taxon>
        <taxon>Actinomycetes</taxon>
        <taxon>Geodermatophilales</taxon>
        <taxon>Geodermatophilaceae</taxon>
        <taxon>Blastococcus</taxon>
    </lineage>
</organism>
<dbReference type="OrthoDB" id="3242798at2"/>
<proteinExistence type="inferred from homology"/>
<dbReference type="PIRSF" id="PIRSF006806">
    <property type="entry name" value="FTHF_cligase"/>
    <property type="match status" value="1"/>
</dbReference>
<dbReference type="Gene3D" id="3.40.50.10420">
    <property type="entry name" value="NagB/RpiA/CoA transferase-like"/>
    <property type="match status" value="1"/>
</dbReference>
<keyword evidence="6" id="KW-0436">Ligase</keyword>
<accession>A0A285UZG5</accession>
<keyword evidence="5" id="KW-0460">Magnesium</keyword>
<evidence type="ECO:0000313" key="7">
    <source>
        <dbReference type="Proteomes" id="UP000219435"/>
    </source>
</evidence>
<protein>
    <recommendedName>
        <fullName evidence="5">5-formyltetrahydrofolate cyclo-ligase</fullName>
        <ecNumber evidence="5">6.3.3.2</ecNumber>
    </recommendedName>
</protein>
<dbReference type="PANTHER" id="PTHR23407:SF1">
    <property type="entry name" value="5-FORMYLTETRAHYDROFOLATE CYCLO-LIGASE"/>
    <property type="match status" value="1"/>
</dbReference>
<evidence type="ECO:0000313" key="6">
    <source>
        <dbReference type="EMBL" id="SOC47210.1"/>
    </source>
</evidence>
<evidence type="ECO:0000256" key="1">
    <source>
        <dbReference type="ARBA" id="ARBA00010638"/>
    </source>
</evidence>